<organism evidence="2 3">
    <name type="scientific">Neisseria polysaccharea</name>
    <dbReference type="NCBI Taxonomy" id="489"/>
    <lineage>
        <taxon>Bacteria</taxon>
        <taxon>Pseudomonadati</taxon>
        <taxon>Pseudomonadota</taxon>
        <taxon>Betaproteobacteria</taxon>
        <taxon>Neisseriales</taxon>
        <taxon>Neisseriaceae</taxon>
        <taxon>Neisseria</taxon>
    </lineage>
</organism>
<dbReference type="RefSeq" id="WP_349271922.1">
    <property type="nucleotide sequence ID" value="NZ_JBECZB010000001.1"/>
</dbReference>
<dbReference type="Pfam" id="PF18809">
    <property type="entry name" value="PBECR1"/>
    <property type="match status" value="1"/>
</dbReference>
<accession>A0ABV1JGX8</accession>
<feature type="domain" description="Phage-Barnase-EndoU-ColicinE5/D-RelE-like nuclease" evidence="1">
    <location>
        <begin position="75"/>
        <end position="167"/>
    </location>
</feature>
<evidence type="ECO:0000259" key="1">
    <source>
        <dbReference type="Pfam" id="PF18809"/>
    </source>
</evidence>
<dbReference type="EMBL" id="JBECZB010000001">
    <property type="protein sequence ID" value="MEQ3509740.1"/>
    <property type="molecule type" value="Genomic_DNA"/>
</dbReference>
<proteinExistence type="predicted"/>
<dbReference type="Proteomes" id="UP001447151">
    <property type="component" value="Unassembled WGS sequence"/>
</dbReference>
<evidence type="ECO:0000313" key="3">
    <source>
        <dbReference type="Proteomes" id="UP001447151"/>
    </source>
</evidence>
<name>A0ABV1JGX8_NEIPO</name>
<protein>
    <recommendedName>
        <fullName evidence="1">Phage-Barnase-EndoU-ColicinE5/D-RelE-like nuclease domain-containing protein</fullName>
    </recommendedName>
</protein>
<comment type="caution">
    <text evidence="2">The sequence shown here is derived from an EMBL/GenBank/DDBJ whole genome shotgun (WGS) entry which is preliminary data.</text>
</comment>
<keyword evidence="3" id="KW-1185">Reference proteome</keyword>
<gene>
    <name evidence="2" type="ORF">ABM124_00065</name>
</gene>
<evidence type="ECO:0000313" key="2">
    <source>
        <dbReference type="EMBL" id="MEQ3509740.1"/>
    </source>
</evidence>
<sequence length="302" mass="33378">MKRRLSHGERQAILHRAKRLLAMDAEWDESKHPRAENGQFGQKGAFGTVYTQFRHNARAAVAKLAQEQEGEAVGALYHPQIGDIDLIWGETGDPGRQYAGGYGLAKIMAKHPEVVDKLQEIIAGCHIKTRSDNRAVLESDNYKAVVGLNWLENEKRWLLSAYTKEKKGNPGTTIHTAGKIGADGSPLLAPIDIIEKLLAAHKKKQTAPRFTWEESSKKWLLTAFETQEKGSTAGKRTDTSGFSGAGDTALRTDASDAIIEKLLTAHKKKQTAPRFTPQQTQQILSRARALLERHGRQTQTAA</sequence>
<reference evidence="2 3" key="1">
    <citation type="submission" date="2024-05" db="EMBL/GenBank/DDBJ databases">
        <authorList>
            <person name="Matzinger S.R."/>
            <person name="Bankers L."/>
            <person name="Rossheim A."/>
            <person name="Hetherington-Rauth M.C."/>
            <person name="Smith A."/>
            <person name="Baird S."/>
            <person name="Polanco D."/>
        </authorList>
    </citation>
    <scope>NUCLEOTIDE SEQUENCE [LARGE SCALE GENOMIC DNA]</scope>
    <source>
        <strain evidence="2 3">2024CJ-00066</strain>
    </source>
</reference>
<dbReference type="InterPro" id="IPR041092">
    <property type="entry name" value="PBECR1"/>
</dbReference>